<dbReference type="GO" id="GO:0005524">
    <property type="term" value="F:ATP binding"/>
    <property type="evidence" value="ECO:0007669"/>
    <property type="project" value="UniProtKB-UniRule"/>
</dbReference>
<sequence length="233" mass="25331">MYKALVLVSGGLDSTVLTAKIVKKYGAETVAALNIYYGQKHAKEQEYASFQANSYGIKMIHADLSKVFQWSKDCPLLEGSENEIPEKSYAEQLQEHGGKGIVKTYVPFRNGLFLSYAAAVAIQIGASKIFYGAHSDDAAGNAYPDCSSAFIGSMAKSIFEGTGGLVKLEAPFWNLTKKEIVKIGLELGVDFAHTWSCYRGESLPCRVCATCIDREKAFEANGMVDPLVKGESL</sequence>
<gene>
    <name evidence="10 11" type="primary">queC</name>
    <name evidence="11" type="ORF">AN619_04650</name>
</gene>
<evidence type="ECO:0000256" key="3">
    <source>
        <dbReference type="ARBA" id="ARBA00022723"/>
    </source>
</evidence>
<dbReference type="GO" id="GO:0008616">
    <property type="term" value="P:tRNA queuosine(34) biosynthetic process"/>
    <property type="evidence" value="ECO:0007669"/>
    <property type="project" value="UniProtKB-UniRule"/>
</dbReference>
<evidence type="ECO:0000256" key="4">
    <source>
        <dbReference type="ARBA" id="ARBA00022741"/>
    </source>
</evidence>
<dbReference type="Proteomes" id="UP000070456">
    <property type="component" value="Unassembled WGS sequence"/>
</dbReference>
<dbReference type="CDD" id="cd01995">
    <property type="entry name" value="QueC-like"/>
    <property type="match status" value="1"/>
</dbReference>
<dbReference type="PIRSF" id="PIRSF006293">
    <property type="entry name" value="ExsB"/>
    <property type="match status" value="1"/>
</dbReference>
<dbReference type="STRING" id="520762.AN619_04650"/>
<protein>
    <recommendedName>
        <fullName evidence="8 10">7-cyano-7-deazaguanine synthase</fullName>
        <ecNumber evidence="8 10">6.3.4.20</ecNumber>
    </recommendedName>
    <alternativeName>
        <fullName evidence="10">7-cyano-7-carbaguanine synthase</fullName>
    </alternativeName>
    <alternativeName>
        <fullName evidence="10">PreQ(0) synthase</fullName>
    </alternativeName>
    <alternativeName>
        <fullName evidence="10">Queuosine biosynthesis protein QueC</fullName>
    </alternativeName>
</protein>
<dbReference type="AlphaFoldDB" id="A0A140LAA5"/>
<dbReference type="GO" id="GO:0008270">
    <property type="term" value="F:zinc ion binding"/>
    <property type="evidence" value="ECO:0007669"/>
    <property type="project" value="UniProtKB-UniRule"/>
</dbReference>
<feature type="binding site" evidence="10">
    <location>
        <position position="205"/>
    </location>
    <ligand>
        <name>Zn(2+)</name>
        <dbReference type="ChEBI" id="CHEBI:29105"/>
    </ligand>
</feature>
<evidence type="ECO:0000256" key="1">
    <source>
        <dbReference type="ARBA" id="ARBA00005061"/>
    </source>
</evidence>
<keyword evidence="12" id="KW-1185">Reference proteome</keyword>
<comment type="subunit">
    <text evidence="10">Homodimer.</text>
</comment>
<keyword evidence="2 10" id="KW-0436">Ligase</keyword>
<evidence type="ECO:0000256" key="9">
    <source>
        <dbReference type="ARBA" id="ARBA00047890"/>
    </source>
</evidence>
<comment type="function">
    <text evidence="10">Catalyzes the ATP-dependent conversion of 7-carboxy-7-deazaguanine (CDG) to 7-cyano-7-deazaguanine (preQ(0)).</text>
</comment>
<keyword evidence="10" id="KW-0671">Queuosine biosynthesis</keyword>
<comment type="catalytic activity">
    <reaction evidence="9 10">
        <text>7-carboxy-7-carbaguanine + NH4(+) + 2 ATP = 7-cyano-7-carbaguanine + 2 AMP + 2 diphosphate + 2 H(+)</text>
        <dbReference type="Rhea" id="RHEA:27982"/>
        <dbReference type="ChEBI" id="CHEBI:15378"/>
        <dbReference type="ChEBI" id="CHEBI:28938"/>
        <dbReference type="ChEBI" id="CHEBI:30616"/>
        <dbReference type="ChEBI" id="CHEBI:33019"/>
        <dbReference type="ChEBI" id="CHEBI:45075"/>
        <dbReference type="ChEBI" id="CHEBI:61036"/>
        <dbReference type="ChEBI" id="CHEBI:456215"/>
        <dbReference type="EC" id="6.3.4.20"/>
    </reaction>
</comment>
<dbReference type="HAMAP" id="MF_01633">
    <property type="entry name" value="QueC"/>
    <property type="match status" value="1"/>
</dbReference>
<keyword evidence="3 10" id="KW-0479">Metal-binding</keyword>
<dbReference type="PANTHER" id="PTHR42914:SF1">
    <property type="entry name" value="7-CYANO-7-DEAZAGUANINE SYNTHASE"/>
    <property type="match status" value="1"/>
</dbReference>
<keyword evidence="6 10" id="KW-0067">ATP-binding</keyword>
<comment type="cofactor">
    <cofactor evidence="10">
        <name>Zn(2+)</name>
        <dbReference type="ChEBI" id="CHEBI:29105"/>
    </cofactor>
    <text evidence="10">Binds 1 zinc ion per subunit.</text>
</comment>
<dbReference type="UniPathway" id="UPA00391"/>
<reference evidence="11 12" key="1">
    <citation type="submission" date="2015-12" db="EMBL/GenBank/DDBJ databases">
        <title>Draft genome sequence of the thermoanaerobe Thermotalea metallivorans, an isolate from the runoff channel of the Great Artesian Basin, Australia.</title>
        <authorList>
            <person name="Patel B.K."/>
        </authorList>
    </citation>
    <scope>NUCLEOTIDE SEQUENCE [LARGE SCALE GENOMIC DNA]</scope>
    <source>
        <strain evidence="11 12">B2-1</strain>
    </source>
</reference>
<evidence type="ECO:0000256" key="8">
    <source>
        <dbReference type="ARBA" id="ARBA00039149"/>
    </source>
</evidence>
<dbReference type="Gene3D" id="3.40.50.620">
    <property type="entry name" value="HUPs"/>
    <property type="match status" value="1"/>
</dbReference>
<dbReference type="EC" id="6.3.4.20" evidence="8 10"/>
<accession>A0A140LAA5</accession>
<name>A0A140LAA5_9FIRM</name>
<feature type="binding site" evidence="10">
    <location>
        <position position="208"/>
    </location>
    <ligand>
        <name>Zn(2+)</name>
        <dbReference type="ChEBI" id="CHEBI:29105"/>
    </ligand>
</feature>
<feature type="binding site" evidence="10">
    <location>
        <begin position="8"/>
        <end position="18"/>
    </location>
    <ligand>
        <name>ATP</name>
        <dbReference type="ChEBI" id="CHEBI:30616"/>
    </ligand>
</feature>
<evidence type="ECO:0000256" key="7">
    <source>
        <dbReference type="ARBA" id="ARBA00037993"/>
    </source>
</evidence>
<comment type="pathway">
    <text evidence="1 10">Purine metabolism; 7-cyano-7-deazaguanine biosynthesis.</text>
</comment>
<dbReference type="InterPro" id="IPR018317">
    <property type="entry name" value="QueC"/>
</dbReference>
<dbReference type="RefSeq" id="WP_068554701.1">
    <property type="nucleotide sequence ID" value="NZ_LOEE01000014.1"/>
</dbReference>
<feature type="binding site" evidence="10">
    <location>
        <position position="211"/>
    </location>
    <ligand>
        <name>Zn(2+)</name>
        <dbReference type="ChEBI" id="CHEBI:29105"/>
    </ligand>
</feature>
<dbReference type="PATRIC" id="fig|520762.4.peg.533"/>
<comment type="similarity">
    <text evidence="7 10">Belongs to the QueC family.</text>
</comment>
<dbReference type="EMBL" id="LOEE01000014">
    <property type="protein sequence ID" value="KXG77480.1"/>
    <property type="molecule type" value="Genomic_DNA"/>
</dbReference>
<evidence type="ECO:0000313" key="11">
    <source>
        <dbReference type="EMBL" id="KXG77480.1"/>
    </source>
</evidence>
<dbReference type="Pfam" id="PF06508">
    <property type="entry name" value="QueC"/>
    <property type="match status" value="1"/>
</dbReference>
<dbReference type="GO" id="GO:0016879">
    <property type="term" value="F:ligase activity, forming carbon-nitrogen bonds"/>
    <property type="evidence" value="ECO:0007669"/>
    <property type="project" value="UniProtKB-UniRule"/>
</dbReference>
<dbReference type="NCBIfam" id="TIGR00364">
    <property type="entry name" value="7-cyano-7-deazaguanine synthase QueC"/>
    <property type="match status" value="1"/>
</dbReference>
<organism evidence="11 12">
    <name type="scientific">Thermotalea metallivorans</name>
    <dbReference type="NCBI Taxonomy" id="520762"/>
    <lineage>
        <taxon>Bacteria</taxon>
        <taxon>Bacillati</taxon>
        <taxon>Bacillota</taxon>
        <taxon>Clostridia</taxon>
        <taxon>Peptostreptococcales</taxon>
        <taxon>Thermotaleaceae</taxon>
        <taxon>Thermotalea</taxon>
    </lineage>
</organism>
<evidence type="ECO:0000256" key="2">
    <source>
        <dbReference type="ARBA" id="ARBA00022598"/>
    </source>
</evidence>
<dbReference type="SUPFAM" id="SSF52402">
    <property type="entry name" value="Adenine nucleotide alpha hydrolases-like"/>
    <property type="match status" value="1"/>
</dbReference>
<proteinExistence type="inferred from homology"/>
<evidence type="ECO:0000256" key="6">
    <source>
        <dbReference type="ARBA" id="ARBA00022840"/>
    </source>
</evidence>
<dbReference type="PANTHER" id="PTHR42914">
    <property type="entry name" value="7-CYANO-7-DEAZAGUANINE SYNTHASE"/>
    <property type="match status" value="1"/>
</dbReference>
<keyword evidence="5 10" id="KW-0862">Zinc</keyword>
<dbReference type="InterPro" id="IPR014729">
    <property type="entry name" value="Rossmann-like_a/b/a_fold"/>
</dbReference>
<evidence type="ECO:0000256" key="10">
    <source>
        <dbReference type="HAMAP-Rule" id="MF_01633"/>
    </source>
</evidence>
<keyword evidence="4 10" id="KW-0547">Nucleotide-binding</keyword>
<dbReference type="OrthoDB" id="9789567at2"/>
<comment type="caution">
    <text evidence="11">The sequence shown here is derived from an EMBL/GenBank/DDBJ whole genome shotgun (WGS) entry which is preliminary data.</text>
</comment>
<feature type="binding site" evidence="10">
    <location>
        <position position="197"/>
    </location>
    <ligand>
        <name>Zn(2+)</name>
        <dbReference type="ChEBI" id="CHEBI:29105"/>
    </ligand>
</feature>
<evidence type="ECO:0000313" key="12">
    <source>
        <dbReference type="Proteomes" id="UP000070456"/>
    </source>
</evidence>
<evidence type="ECO:0000256" key="5">
    <source>
        <dbReference type="ARBA" id="ARBA00022833"/>
    </source>
</evidence>